<keyword evidence="2" id="KW-0472">Membrane</keyword>
<keyword evidence="4" id="KW-1185">Reference proteome</keyword>
<feature type="region of interest" description="Disordered" evidence="1">
    <location>
        <begin position="285"/>
        <end position="307"/>
    </location>
</feature>
<feature type="region of interest" description="Disordered" evidence="1">
    <location>
        <begin position="186"/>
        <end position="243"/>
    </location>
</feature>
<evidence type="ECO:0000256" key="1">
    <source>
        <dbReference type="SAM" id="MobiDB-lite"/>
    </source>
</evidence>
<evidence type="ECO:0008006" key="5">
    <source>
        <dbReference type="Google" id="ProtNLM"/>
    </source>
</evidence>
<name>A0A6M5Z2Z7_9BACT</name>
<dbReference type="AlphaFoldDB" id="A0A6M5Z2Z7"/>
<gene>
    <name evidence="3" type="ORF">FTUN_7543</name>
</gene>
<keyword evidence="2" id="KW-1133">Transmembrane helix</keyword>
<organism evidence="3 4">
    <name type="scientific">Frigoriglobus tundricola</name>
    <dbReference type="NCBI Taxonomy" id="2774151"/>
    <lineage>
        <taxon>Bacteria</taxon>
        <taxon>Pseudomonadati</taxon>
        <taxon>Planctomycetota</taxon>
        <taxon>Planctomycetia</taxon>
        <taxon>Gemmatales</taxon>
        <taxon>Gemmataceae</taxon>
        <taxon>Frigoriglobus</taxon>
    </lineage>
</organism>
<reference evidence="4" key="1">
    <citation type="submission" date="2020-05" db="EMBL/GenBank/DDBJ databases">
        <title>Frigoriglobus tundricola gen. nov., sp. nov., a psychrotolerant cellulolytic planctomycete of the family Gemmataceae with two divergent copies of 16S rRNA gene.</title>
        <authorList>
            <person name="Kulichevskaya I.S."/>
            <person name="Ivanova A.A."/>
            <person name="Naumoff D.G."/>
            <person name="Beletsky A.V."/>
            <person name="Rijpstra W.I.C."/>
            <person name="Sinninghe Damste J.S."/>
            <person name="Mardanov A.V."/>
            <person name="Ravin N.V."/>
            <person name="Dedysh S.N."/>
        </authorList>
    </citation>
    <scope>NUCLEOTIDE SEQUENCE [LARGE SCALE GENOMIC DNA]</scope>
    <source>
        <strain evidence="4">PL17</strain>
    </source>
</reference>
<proteinExistence type="predicted"/>
<accession>A0A6M5Z2Z7</accession>
<dbReference type="EMBL" id="CP053452">
    <property type="protein sequence ID" value="QJW99920.1"/>
    <property type="molecule type" value="Genomic_DNA"/>
</dbReference>
<evidence type="ECO:0000256" key="2">
    <source>
        <dbReference type="SAM" id="Phobius"/>
    </source>
</evidence>
<feature type="transmembrane region" description="Helical" evidence="2">
    <location>
        <begin position="251"/>
        <end position="272"/>
    </location>
</feature>
<dbReference type="Proteomes" id="UP000503447">
    <property type="component" value="Chromosome"/>
</dbReference>
<feature type="compositionally biased region" description="Low complexity" evidence="1">
    <location>
        <begin position="188"/>
        <end position="204"/>
    </location>
</feature>
<dbReference type="KEGG" id="ftj:FTUN_7543"/>
<keyword evidence="2" id="KW-0812">Transmembrane</keyword>
<evidence type="ECO:0000313" key="4">
    <source>
        <dbReference type="Proteomes" id="UP000503447"/>
    </source>
</evidence>
<evidence type="ECO:0000313" key="3">
    <source>
        <dbReference type="EMBL" id="QJW99920.1"/>
    </source>
</evidence>
<protein>
    <recommendedName>
        <fullName evidence="5">Caspase family p20 domain-containing protein</fullName>
    </recommendedName>
</protein>
<feature type="compositionally biased region" description="Basic residues" evidence="1">
    <location>
        <begin position="230"/>
        <end position="242"/>
    </location>
</feature>
<dbReference type="Gene3D" id="3.40.50.1460">
    <property type="match status" value="1"/>
</dbReference>
<sequence>MEATVRANCPKCQAVLRIPAQWVGQAVKCKKCGSTVKAKAKAEDDTTARGHAAAPAPAHAFDFSHPQAEDDDFFGLPAPVPAPAPVPVPVPPQLDANGYPLPYQAPAGYPVPPGYPYPMPPGYGPPPAYPAPAPAAGPYPYPAPVAYPQPVPPGYAPPPGYGYPAPVPVPAAAAAIPAPAVPGPLAPTKPGGSAKAKAAPPFDAGGPGPVAHYAPAPAGDEFEMEPTSRRATRAQRTRRSRYRRDSGKSKFIWIGVCLLLTAGLVAGGIYGGKFLNDKFGNSKDDTAKGEGGTPGASGTPADAPKAGGGAFPRRLLFISITKYMYLNPLTQAQTTAPDKTKAAANRLAFVWQVPNDPKSNQVFVLSDTVTGADERLPMKSVVQRTYEEFFNTSRGQDRIAVYFGGHAIEKGGKAYLAPMEAELDGEDWEKSVIPLDQFYDELNKCKAAQKVVIWDVCRFNPEKGKVRPGSEPMSEALYKALTSPPPGIEAVTTCKAGENAMEFSALRPDGNSGPAYSGSVFLESMKFVSEPRNNRLKLAQTPADPLPVAETVRAVDKRAAEMAELAAQAGSSGKQTVAVAGAPPAALAAPDATEPAAARFVLPQAQKGASQAVIKSIETEFMVPPLNPDLARTELTDFPFSADIMKEYAADGVPLTEIVTNKEKYPFRATVVESLQKVRDKWATGAGTTRIRREVKAPIDDKLKGEVKKENDEWAVGIIELELQLQRLKDMADMRKDEPKRWQAHYDFAVACVKARLAYMNEYNKILGTIVTETLPARDEKVGQDGYLLVASETLKSGRDIKKLAEEAQEAFQEIAVKYKGTPWAIQAKQEKSVVLGLNWKAASLKKE</sequence>